<name>A0A212C5W6_CEREH</name>
<dbReference type="OrthoDB" id="6780543at2759"/>
<feature type="region of interest" description="Disordered" evidence="1">
    <location>
        <begin position="1"/>
        <end position="98"/>
    </location>
</feature>
<evidence type="ECO:0000313" key="2">
    <source>
        <dbReference type="EMBL" id="OWK01376.1"/>
    </source>
</evidence>
<feature type="compositionally biased region" description="Basic and acidic residues" evidence="1">
    <location>
        <begin position="40"/>
        <end position="53"/>
    </location>
</feature>
<evidence type="ECO:0000313" key="3">
    <source>
        <dbReference type="Proteomes" id="UP000242450"/>
    </source>
</evidence>
<organism evidence="2 3">
    <name type="scientific">Cervus elaphus hippelaphus</name>
    <name type="common">European red deer</name>
    <dbReference type="NCBI Taxonomy" id="46360"/>
    <lineage>
        <taxon>Eukaryota</taxon>
        <taxon>Metazoa</taxon>
        <taxon>Chordata</taxon>
        <taxon>Craniata</taxon>
        <taxon>Vertebrata</taxon>
        <taxon>Euteleostomi</taxon>
        <taxon>Mammalia</taxon>
        <taxon>Eutheria</taxon>
        <taxon>Laurasiatheria</taxon>
        <taxon>Artiodactyla</taxon>
        <taxon>Ruminantia</taxon>
        <taxon>Pecora</taxon>
        <taxon>Cervidae</taxon>
        <taxon>Cervinae</taxon>
        <taxon>Cervus</taxon>
    </lineage>
</organism>
<dbReference type="EMBL" id="MKHE01000028">
    <property type="protein sequence ID" value="OWK01376.1"/>
    <property type="molecule type" value="Genomic_DNA"/>
</dbReference>
<keyword evidence="3" id="KW-1185">Reference proteome</keyword>
<protein>
    <submittedName>
        <fullName evidence="2">Uncharacterized protein</fullName>
    </submittedName>
</protein>
<accession>A0A212C5W6</accession>
<dbReference type="Proteomes" id="UP000242450">
    <property type="component" value="Chromosome 28"/>
</dbReference>
<proteinExistence type="predicted"/>
<comment type="caution">
    <text evidence="2">The sequence shown here is derived from an EMBL/GenBank/DDBJ whole genome shotgun (WGS) entry which is preliminary data.</text>
</comment>
<reference evidence="2 3" key="1">
    <citation type="journal article" date="2018" name="Mol. Genet. Genomics">
        <title>The red deer Cervus elaphus genome CerEla1.0: sequencing, annotating, genes, and chromosomes.</title>
        <authorList>
            <person name="Bana N.A."/>
            <person name="Nyiri A."/>
            <person name="Nagy J."/>
            <person name="Frank K."/>
            <person name="Nagy T."/>
            <person name="Steger V."/>
            <person name="Schiller M."/>
            <person name="Lakatos P."/>
            <person name="Sugar L."/>
            <person name="Horn P."/>
            <person name="Barta E."/>
            <person name="Orosz L."/>
        </authorList>
    </citation>
    <scope>NUCLEOTIDE SEQUENCE [LARGE SCALE GENOMIC DNA]</scope>
    <source>
        <strain evidence="2">Hungarian</strain>
    </source>
</reference>
<dbReference type="AlphaFoldDB" id="A0A212C5W6"/>
<gene>
    <name evidence="2" type="ORF">Celaphus_00018916</name>
</gene>
<sequence>MEDPSVSFSKPKKKKSFSKEELVSSDLEETAGTGIRKQKGPQEKWKLSSKEEPLSSGPEEATASKNSSSKKEKRLRKLSQENTQAFIFLPEDHTARDE</sequence>
<evidence type="ECO:0000256" key="1">
    <source>
        <dbReference type="SAM" id="MobiDB-lite"/>
    </source>
</evidence>